<dbReference type="CDD" id="cd14814">
    <property type="entry name" value="Peptidase_M15"/>
    <property type="match status" value="1"/>
</dbReference>
<dbReference type="Proteomes" id="UP001157126">
    <property type="component" value="Unassembled WGS sequence"/>
</dbReference>
<evidence type="ECO:0000256" key="3">
    <source>
        <dbReference type="SAM" id="SignalP"/>
    </source>
</evidence>
<evidence type="ECO:0000256" key="2">
    <source>
        <dbReference type="SAM" id="MobiDB-lite"/>
    </source>
</evidence>
<feature type="region of interest" description="Disordered" evidence="2">
    <location>
        <begin position="28"/>
        <end position="63"/>
    </location>
</feature>
<comment type="caution">
    <text evidence="5">The sequence shown here is derived from an EMBL/GenBank/DDBJ whole genome shotgun (WGS) entry which is preliminary data.</text>
</comment>
<keyword evidence="1" id="KW-0175">Coiled coil</keyword>
<feature type="coiled-coil region" evidence="1">
    <location>
        <begin position="115"/>
        <end position="142"/>
    </location>
</feature>
<dbReference type="PANTHER" id="PTHR34385">
    <property type="entry name" value="D-ALANYL-D-ALANINE CARBOXYPEPTIDASE"/>
    <property type="match status" value="1"/>
</dbReference>
<keyword evidence="6" id="KW-1185">Reference proteome</keyword>
<proteinExistence type="predicted"/>
<feature type="chain" id="PRO_5047087159" description="D-alanyl-D-alanine carboxypeptidase-like core domain-containing protein" evidence="3">
    <location>
        <begin position="26"/>
        <end position="411"/>
    </location>
</feature>
<protein>
    <recommendedName>
        <fullName evidence="4">D-alanyl-D-alanine carboxypeptidase-like core domain-containing protein</fullName>
    </recommendedName>
</protein>
<feature type="signal peptide" evidence="3">
    <location>
        <begin position="1"/>
        <end position="25"/>
    </location>
</feature>
<evidence type="ECO:0000313" key="5">
    <source>
        <dbReference type="EMBL" id="GMA39592.1"/>
    </source>
</evidence>
<name>A0ABQ6IS92_9MICO</name>
<dbReference type="RefSeq" id="WP_284303472.1">
    <property type="nucleotide sequence ID" value="NZ_BSUO01000001.1"/>
</dbReference>
<feature type="domain" description="D-alanyl-D-alanine carboxypeptidase-like core" evidence="4">
    <location>
        <begin position="301"/>
        <end position="411"/>
    </location>
</feature>
<dbReference type="PANTHER" id="PTHR34385:SF1">
    <property type="entry name" value="PEPTIDOGLYCAN L-ALANYL-D-GLUTAMATE ENDOPEPTIDASE CWLK"/>
    <property type="match status" value="1"/>
</dbReference>
<reference evidence="6" key="1">
    <citation type="journal article" date="2019" name="Int. J. Syst. Evol. Microbiol.">
        <title>The Global Catalogue of Microorganisms (GCM) 10K type strain sequencing project: providing services to taxonomists for standard genome sequencing and annotation.</title>
        <authorList>
            <consortium name="The Broad Institute Genomics Platform"/>
            <consortium name="The Broad Institute Genome Sequencing Center for Infectious Disease"/>
            <person name="Wu L."/>
            <person name="Ma J."/>
        </authorList>
    </citation>
    <scope>NUCLEOTIDE SEQUENCE [LARGE SCALE GENOMIC DNA]</scope>
    <source>
        <strain evidence="6">NBRC 113072</strain>
    </source>
</reference>
<accession>A0ABQ6IS92</accession>
<gene>
    <name evidence="5" type="ORF">GCM10025883_16370</name>
</gene>
<keyword evidence="3" id="KW-0732">Signal</keyword>
<dbReference type="Gene3D" id="3.30.1380.10">
    <property type="match status" value="1"/>
</dbReference>
<evidence type="ECO:0000313" key="6">
    <source>
        <dbReference type="Proteomes" id="UP001157126"/>
    </source>
</evidence>
<feature type="compositionally biased region" description="Basic and acidic residues" evidence="2">
    <location>
        <begin position="41"/>
        <end position="53"/>
    </location>
</feature>
<dbReference type="EMBL" id="BSUO01000001">
    <property type="protein sequence ID" value="GMA39592.1"/>
    <property type="molecule type" value="Genomic_DNA"/>
</dbReference>
<dbReference type="Pfam" id="PF02557">
    <property type="entry name" value="VanY"/>
    <property type="match status" value="1"/>
</dbReference>
<dbReference type="InterPro" id="IPR003709">
    <property type="entry name" value="VanY-like_core_dom"/>
</dbReference>
<sequence>MLVRRWTTATVIAMVSIGFAVPAVAAPGDPADKPISSKQQAEGDRDSAAEREPLTPAQVAEQVKEATALQEQLKKDDAAIAAASSELAKLSAASNALMSKVSAARTAEAEAKKKEDAELARLKRLTAEVAAAQKDLEGMAVDAYVNGPGLLRQVAAVIDIVAGGGEGADAAAKADYLANSRSADEQHFAELAKKQQESAKKAAAARADREKKTAAAEAAQKAAATAVAEQQKSVVALQKLAAGRRGQLEDLGVADGTLGGVDLASLEKIATTPLCTEENASYPNGQWPGSALCALESAPGHMLRPSAARAFDALSAAYQKANGTNLCITDSYRSLPAQIDVKRRKPTLAARPGTSQHGLGLAVDLCGGIESFGTQQHLWMQQHAPLFGFFHPSWAQAGGSKPEPWHWEFAG</sequence>
<evidence type="ECO:0000259" key="4">
    <source>
        <dbReference type="Pfam" id="PF02557"/>
    </source>
</evidence>
<organism evidence="5 6">
    <name type="scientific">Mobilicoccus caccae</name>
    <dbReference type="NCBI Taxonomy" id="1859295"/>
    <lineage>
        <taxon>Bacteria</taxon>
        <taxon>Bacillati</taxon>
        <taxon>Actinomycetota</taxon>
        <taxon>Actinomycetes</taxon>
        <taxon>Micrococcales</taxon>
        <taxon>Dermatophilaceae</taxon>
        <taxon>Mobilicoccus</taxon>
    </lineage>
</organism>
<dbReference type="InterPro" id="IPR009045">
    <property type="entry name" value="Zn_M74/Hedgehog-like"/>
</dbReference>
<evidence type="ECO:0000256" key="1">
    <source>
        <dbReference type="SAM" id="Coils"/>
    </source>
</evidence>
<dbReference type="SUPFAM" id="SSF55166">
    <property type="entry name" value="Hedgehog/DD-peptidase"/>
    <property type="match status" value="1"/>
</dbReference>
<dbReference type="InterPro" id="IPR052179">
    <property type="entry name" value="DD-CPase-like"/>
</dbReference>